<dbReference type="InterPro" id="IPR002068">
    <property type="entry name" value="A-crystallin/Hsp20_dom"/>
</dbReference>
<evidence type="ECO:0000256" key="3">
    <source>
        <dbReference type="RuleBase" id="RU003616"/>
    </source>
</evidence>
<reference evidence="6 8" key="2">
    <citation type="submission" date="2019-03" db="EMBL/GenBank/DDBJ databases">
        <title>Genomic Encyclopedia of Type Strains, Phase IV (KMG-IV): sequencing the most valuable type-strain genomes for metagenomic binning, comparative biology and taxonomic classification.</title>
        <authorList>
            <person name="Goeker M."/>
        </authorList>
    </citation>
    <scope>NUCLEOTIDE SEQUENCE [LARGE SCALE GENOMIC DNA]</scope>
    <source>
        <strain evidence="6 8">DSM 11603</strain>
    </source>
</reference>
<dbReference type="HOGENOM" id="CLU_046737_12_0_5"/>
<dbReference type="Pfam" id="PF00011">
    <property type="entry name" value="HSP20"/>
    <property type="match status" value="1"/>
</dbReference>
<dbReference type="PROSITE" id="PS01031">
    <property type="entry name" value="SHSP"/>
    <property type="match status" value="1"/>
</dbReference>
<evidence type="ECO:0000256" key="2">
    <source>
        <dbReference type="PROSITE-ProRule" id="PRU00285"/>
    </source>
</evidence>
<comment type="similarity">
    <text evidence="2 3">Belongs to the small heat shock protein (HSP20) family.</text>
</comment>
<gene>
    <name evidence="5" type="ORF">BG36_11070</name>
    <name evidence="6" type="ORF">DES43_12738</name>
</gene>
<dbReference type="GO" id="GO:0009408">
    <property type="term" value="P:response to heat"/>
    <property type="evidence" value="ECO:0007669"/>
    <property type="project" value="InterPro"/>
</dbReference>
<feature type="domain" description="SHSP" evidence="4">
    <location>
        <begin position="59"/>
        <end position="170"/>
    </location>
</feature>
<dbReference type="PANTHER" id="PTHR46733">
    <property type="entry name" value="26.5 KDA HEAT SHOCK PROTEIN, MITOCHONDRIAL"/>
    <property type="match status" value="1"/>
</dbReference>
<evidence type="ECO:0000313" key="8">
    <source>
        <dbReference type="Proteomes" id="UP000294958"/>
    </source>
</evidence>
<dbReference type="EMBL" id="SNZF01000027">
    <property type="protein sequence ID" value="TDR32460.1"/>
    <property type="molecule type" value="Genomic_DNA"/>
</dbReference>
<dbReference type="AlphaFoldDB" id="A0A011UCZ9"/>
<name>A0A011UCZ9_9HYPH</name>
<dbReference type="InterPro" id="IPR044587">
    <property type="entry name" value="HSP21-like"/>
</dbReference>
<dbReference type="SUPFAM" id="SSF49764">
    <property type="entry name" value="HSP20-like chaperones"/>
    <property type="match status" value="1"/>
</dbReference>
<protein>
    <submittedName>
        <fullName evidence="6">Heat shock protein Hsp20</fullName>
    </submittedName>
    <submittedName>
        <fullName evidence="5">Molecular chaperone Hsp20</fullName>
    </submittedName>
</protein>
<comment type="caution">
    <text evidence="5">The sequence shown here is derived from an EMBL/GenBank/DDBJ whole genome shotgun (WGS) entry which is preliminary data.</text>
</comment>
<sequence length="170" mass="19739">MNVRDLIPWGRDTSSNQAPAVYREEDRNPFLSLHREVNRLFDDVFRSFDRNLPAFDSLASFGRGWPSVEISETEKEIRITAEVPGLEEKDIELVLDDGVLTLRGEKRSETEDKDKQFSERFYGRFERRIPVGREIVEDKIDARFKNGVLNLILPKTEKAQSQVKRIAIKS</sequence>
<dbReference type="eggNOG" id="COG0071">
    <property type="taxonomic scope" value="Bacteria"/>
</dbReference>
<evidence type="ECO:0000256" key="1">
    <source>
        <dbReference type="ARBA" id="ARBA00023016"/>
    </source>
</evidence>
<evidence type="ECO:0000259" key="4">
    <source>
        <dbReference type="PROSITE" id="PS01031"/>
    </source>
</evidence>
<evidence type="ECO:0000313" key="6">
    <source>
        <dbReference type="EMBL" id="TDR32460.1"/>
    </source>
</evidence>
<dbReference type="STRING" id="69279.BG36_11070"/>
<dbReference type="EMBL" id="JENY01000023">
    <property type="protein sequence ID" value="EXL03971.1"/>
    <property type="molecule type" value="Genomic_DNA"/>
</dbReference>
<evidence type="ECO:0000313" key="7">
    <source>
        <dbReference type="Proteomes" id="UP000019849"/>
    </source>
</evidence>
<dbReference type="Proteomes" id="UP000019849">
    <property type="component" value="Unassembled WGS sequence"/>
</dbReference>
<reference evidence="5 7" key="1">
    <citation type="submission" date="2014-02" db="EMBL/GenBank/DDBJ databases">
        <title>Aquamicrobium defluvii Genome sequencing.</title>
        <authorList>
            <person name="Wang X."/>
        </authorList>
    </citation>
    <scope>NUCLEOTIDE SEQUENCE [LARGE SCALE GENOMIC DNA]</scope>
    <source>
        <strain evidence="5 7">W13Z1</strain>
    </source>
</reference>
<accession>A0A011UCZ9</accession>
<keyword evidence="8" id="KW-1185">Reference proteome</keyword>
<dbReference type="Proteomes" id="UP000294958">
    <property type="component" value="Unassembled WGS sequence"/>
</dbReference>
<dbReference type="PATRIC" id="fig|69279.3.peg.3309"/>
<dbReference type="CDD" id="cd06464">
    <property type="entry name" value="ACD_sHsps-like"/>
    <property type="match status" value="1"/>
</dbReference>
<organism evidence="5 7">
    <name type="scientific">Aquamicrobium defluvii</name>
    <dbReference type="NCBI Taxonomy" id="69279"/>
    <lineage>
        <taxon>Bacteria</taxon>
        <taxon>Pseudomonadati</taxon>
        <taxon>Pseudomonadota</taxon>
        <taxon>Alphaproteobacteria</taxon>
        <taxon>Hyphomicrobiales</taxon>
        <taxon>Phyllobacteriaceae</taxon>
        <taxon>Aquamicrobium</taxon>
    </lineage>
</organism>
<evidence type="ECO:0000313" key="5">
    <source>
        <dbReference type="EMBL" id="EXL03971.1"/>
    </source>
</evidence>
<dbReference type="PANTHER" id="PTHR46733:SF4">
    <property type="entry name" value="HEAT SHOCK PROTEIN 21, CHLOROPLASTIC"/>
    <property type="match status" value="1"/>
</dbReference>
<proteinExistence type="inferred from homology"/>
<dbReference type="RefSeq" id="WP_035029032.1">
    <property type="nucleotide sequence ID" value="NZ_KK073895.1"/>
</dbReference>
<dbReference type="InterPro" id="IPR008978">
    <property type="entry name" value="HSP20-like_chaperone"/>
</dbReference>
<dbReference type="Gene3D" id="2.60.40.790">
    <property type="match status" value="1"/>
</dbReference>
<dbReference type="OrthoDB" id="9808910at2"/>
<keyword evidence="1 6" id="KW-0346">Stress response</keyword>